<dbReference type="HOGENOM" id="CLU_011799_0_0_2"/>
<dbReference type="InterPro" id="IPR045572">
    <property type="entry name" value="RE_endonuc_C"/>
</dbReference>
<evidence type="ECO:0000313" key="4">
    <source>
        <dbReference type="Proteomes" id="UP000010866"/>
    </source>
</evidence>
<feature type="domain" description="Type III restriction enzyme C-terminal endonuclease" evidence="2">
    <location>
        <begin position="884"/>
        <end position="989"/>
    </location>
</feature>
<keyword evidence="4" id="KW-1185">Reference proteome</keyword>
<feature type="domain" description="Helicase/UvrB N-terminal" evidence="1">
    <location>
        <begin position="90"/>
        <end position="257"/>
    </location>
</feature>
<dbReference type="Proteomes" id="UP000010866">
    <property type="component" value="Plasmid pMETHO01"/>
</dbReference>
<organism evidence="3 4">
    <name type="scientific">Methanomethylovorans hollandica (strain DSM 15978 / NBRC 107637 / DMS1)</name>
    <dbReference type="NCBI Taxonomy" id="867904"/>
    <lineage>
        <taxon>Archaea</taxon>
        <taxon>Methanobacteriati</taxon>
        <taxon>Methanobacteriota</taxon>
        <taxon>Stenosarchaea group</taxon>
        <taxon>Methanomicrobia</taxon>
        <taxon>Methanosarcinales</taxon>
        <taxon>Methanosarcinaceae</taxon>
        <taxon>Methanomethylovorans</taxon>
    </lineage>
</organism>
<gene>
    <name evidence="3" type="ordered locus">Metho_2584</name>
</gene>
<keyword evidence="3" id="KW-0255">Endonuclease</keyword>
<dbReference type="Pfam" id="PF04851">
    <property type="entry name" value="ResIII"/>
    <property type="match status" value="1"/>
</dbReference>
<dbReference type="GO" id="GO:0003677">
    <property type="term" value="F:DNA binding"/>
    <property type="evidence" value="ECO:0007669"/>
    <property type="project" value="InterPro"/>
</dbReference>
<geneLocation type="plasmid" evidence="3 4">
    <name>pMETHO01</name>
</geneLocation>
<dbReference type="AlphaFoldDB" id="L0L038"/>
<proteinExistence type="predicted"/>
<dbReference type="REBASE" id="58823">
    <property type="entry name" value="Mho15978ORF2583P"/>
</dbReference>
<dbReference type="Gene3D" id="3.40.50.300">
    <property type="entry name" value="P-loop containing nucleotide triphosphate hydrolases"/>
    <property type="match status" value="2"/>
</dbReference>
<dbReference type="KEGG" id="mhz:Metho_2584"/>
<reference evidence="4" key="1">
    <citation type="submission" date="2012-02" db="EMBL/GenBank/DDBJ databases">
        <title>Complete sequence of plasmid of Methanomethylovorans hollandica DSM 15978.</title>
        <authorList>
            <person name="Lucas S."/>
            <person name="Copeland A."/>
            <person name="Lapidus A."/>
            <person name="Glavina del Rio T."/>
            <person name="Dalin E."/>
            <person name="Tice H."/>
            <person name="Bruce D."/>
            <person name="Goodwin L."/>
            <person name="Pitluck S."/>
            <person name="Peters L."/>
            <person name="Mikhailova N."/>
            <person name="Held B."/>
            <person name="Kyrpides N."/>
            <person name="Mavromatis K."/>
            <person name="Ivanova N."/>
            <person name="Brettin T."/>
            <person name="Detter J.C."/>
            <person name="Han C."/>
            <person name="Larimer F."/>
            <person name="Land M."/>
            <person name="Hauser L."/>
            <person name="Markowitz V."/>
            <person name="Cheng J.-F."/>
            <person name="Hugenholtz P."/>
            <person name="Woyke T."/>
            <person name="Wu D."/>
            <person name="Spring S."/>
            <person name="Schroeder M."/>
            <person name="Brambilla E."/>
            <person name="Klenk H.-P."/>
            <person name="Eisen J.A."/>
        </authorList>
    </citation>
    <scope>NUCLEOTIDE SEQUENCE [LARGE SCALE GENOMIC DNA]</scope>
    <source>
        <strain evidence="4">DSM 15978 / NBRC 107637 / DMS1</strain>
        <plasmid evidence="4">Plasmid pMETHO01</plasmid>
    </source>
</reference>
<evidence type="ECO:0000259" key="1">
    <source>
        <dbReference type="Pfam" id="PF04851"/>
    </source>
</evidence>
<dbReference type="GO" id="GO:0005524">
    <property type="term" value="F:ATP binding"/>
    <property type="evidence" value="ECO:0007669"/>
    <property type="project" value="InterPro"/>
</dbReference>
<dbReference type="GeneID" id="14401546"/>
<keyword evidence="3" id="KW-0378">Hydrolase</keyword>
<keyword evidence="3" id="KW-0614">Plasmid</keyword>
<name>L0L038_METHD</name>
<dbReference type="InterPro" id="IPR006935">
    <property type="entry name" value="Helicase/UvrB_N"/>
</dbReference>
<keyword evidence="3" id="KW-0540">Nuclease</keyword>
<dbReference type="RefSeq" id="WP_015313853.1">
    <property type="nucleotide sequence ID" value="NC_019972.1"/>
</dbReference>
<evidence type="ECO:0000313" key="3">
    <source>
        <dbReference type="EMBL" id="AGB50721.1"/>
    </source>
</evidence>
<sequence>MKIHFDPNLDFQHEAISAITGIFEGQEICKTNFTVAPLKYDPQMKLPNEPQKDLGIGNRLLLLEEDIHNNVRSIQLRNGLAPSESLKSFDFSVEMETGTGKTYVYLRTIFELNKLYGFTKFIIVVPSVAIKEGVYKSLQITEEHFKALYDNVAFDYFVYDSQKLGQVRNFATSDTIQIMVINIDAFRKSFSDPEKEDKANIIHRPHDRMTGSRPIEFIQATDPIVIVDEPQSVDRTQKSKEAIASLNPLCTLRYSATHVDKHHMVYKLDSVDAYERKLVKQIEVAGIEVQDSHNKAYIKLLKVDNTKGKINAQIELDIQQKDGSVKRTNKTVHQGDDLLEISNGRSVYDGYIINDIYCEKGNEYIDFTSKPEILRLEQIVGNVNPDEYKLLQIRKTIEEHLEKELRLTSKGIKVLSLFFIDRVANYRSYDEHGNPEKGKFAKMFEEEYIKTISKPKFRALLNGNDPEVACQGVHNGYFAIDKKKDSSGNEILKDSSGEGKTQADENAYQLIMRDKEKLLSFDSKLKFIFSHSALKEGWDNPNVFQICTLNETQSAMKKRQEIGRGLRIAVNQNGERVHGFEVNTLTIMANESYEKFAEALQKEIEEEEGIKFGVVEKHLFANIIIPAETNTVTHLGFEASEQIWQHLKSKGYIDVKGKVQNKLISDLKTGSLDIPEKFKDNADKIGTALKKVAGNLNIKNAADKKKISLKRAVLDSQEFKELWDRIKYKTTFRVDFDSDKLIQICAEEIKKSLSVGKARFKFRKAKTEIDRGGVHANLISETSHTYESKDFVLPDIITYLQNETNLTRKTLVQILLQSERLSEFSNNPQKFIEQVSAIIKNQMRLFIVDGIKYEKIGDEHYYAQELFEEKELCGYLNKNMLQSKKSVYDHVVYDSDVEAEFAKSLELNQDVKVYAKLPDWFKIDTPLGSYIPDWAVLVDKDGQMKLYFVVETKGSILNNALRPTEQGKIDCGREHFKALGTNVGFTVASNYESFENELSK</sequence>
<dbReference type="EMBL" id="CP003363">
    <property type="protein sequence ID" value="AGB50721.1"/>
    <property type="molecule type" value="Genomic_DNA"/>
</dbReference>
<dbReference type="InterPro" id="IPR027417">
    <property type="entry name" value="P-loop_NTPase"/>
</dbReference>
<dbReference type="OrthoDB" id="81916at2157"/>
<protein>
    <submittedName>
        <fullName evidence="3">Restriction endonuclease</fullName>
    </submittedName>
</protein>
<dbReference type="GO" id="GO:0015668">
    <property type="term" value="F:type III site-specific deoxyribonuclease activity"/>
    <property type="evidence" value="ECO:0007669"/>
    <property type="project" value="InterPro"/>
</dbReference>
<accession>L0L038</accession>
<dbReference type="SUPFAM" id="SSF52540">
    <property type="entry name" value="P-loop containing nucleoside triphosphate hydrolases"/>
    <property type="match status" value="2"/>
</dbReference>
<dbReference type="Pfam" id="PF19778">
    <property type="entry name" value="RE_endonuc"/>
    <property type="match status" value="1"/>
</dbReference>
<evidence type="ECO:0000259" key="2">
    <source>
        <dbReference type="Pfam" id="PF19778"/>
    </source>
</evidence>